<comment type="caution">
    <text evidence="3">The sequence shown here is derived from an EMBL/GenBank/DDBJ whole genome shotgun (WGS) entry which is preliminary data.</text>
</comment>
<dbReference type="GO" id="GO:0003677">
    <property type="term" value="F:DNA binding"/>
    <property type="evidence" value="ECO:0007669"/>
    <property type="project" value="UniProtKB-KW"/>
</dbReference>
<reference evidence="3 4" key="1">
    <citation type="submission" date="2018-05" db="EMBL/GenBank/DDBJ databases">
        <title>Genomic Encyclopedia of Type Strains, Phase IV (KMG-IV): sequencing the most valuable type-strain genomes for metagenomic binning, comparative biology and taxonomic classification.</title>
        <authorList>
            <person name="Goeker M."/>
        </authorList>
    </citation>
    <scope>NUCLEOTIDE SEQUENCE [LARGE SCALE GENOMIC DNA]</scope>
    <source>
        <strain evidence="3 4">DSM 28556</strain>
    </source>
</reference>
<keyword evidence="4" id="KW-1185">Reference proteome</keyword>
<sequence length="181" mass="21118">MRETLGSRIKKVRKERKMTLKTLAEKTGFSISFLSQLERGKSSATLESLKKISLALEVNPGFFFAEVEEEERVVRRSALETEKMEEHNIYYQSLCKSIDNPVFSPLLVVLKPNQNEGNLFKHAGQEFLYVLEGQLTVQIDQETYHLDPSDSIMFDSRKEHYWYNYTDENVKFLCIAYDEKS</sequence>
<dbReference type="CDD" id="cd00093">
    <property type="entry name" value="HTH_XRE"/>
    <property type="match status" value="1"/>
</dbReference>
<proteinExistence type="predicted"/>
<evidence type="ECO:0000313" key="4">
    <source>
        <dbReference type="Proteomes" id="UP000247978"/>
    </source>
</evidence>
<dbReference type="InterPro" id="IPR014710">
    <property type="entry name" value="RmlC-like_jellyroll"/>
</dbReference>
<feature type="domain" description="HTH cro/C1-type" evidence="2">
    <location>
        <begin position="9"/>
        <end position="63"/>
    </location>
</feature>
<dbReference type="PROSITE" id="PS50943">
    <property type="entry name" value="HTH_CROC1"/>
    <property type="match status" value="1"/>
</dbReference>
<dbReference type="InterPro" id="IPR013096">
    <property type="entry name" value="Cupin_2"/>
</dbReference>
<dbReference type="InterPro" id="IPR001387">
    <property type="entry name" value="Cro/C1-type_HTH"/>
</dbReference>
<keyword evidence="1" id="KW-0238">DNA-binding</keyword>
<dbReference type="PANTHER" id="PTHR46797">
    <property type="entry name" value="HTH-TYPE TRANSCRIPTIONAL REGULATOR"/>
    <property type="match status" value="1"/>
</dbReference>
<gene>
    <name evidence="3" type="ORF">DFR56_1287</name>
</gene>
<dbReference type="SUPFAM" id="SSF51182">
    <property type="entry name" value="RmlC-like cupins"/>
    <property type="match status" value="1"/>
</dbReference>
<organism evidence="3 4">
    <name type="scientific">Pseudogracilibacillus auburnensis</name>
    <dbReference type="NCBI Taxonomy" id="1494959"/>
    <lineage>
        <taxon>Bacteria</taxon>
        <taxon>Bacillati</taxon>
        <taxon>Bacillota</taxon>
        <taxon>Bacilli</taxon>
        <taxon>Bacillales</taxon>
        <taxon>Bacillaceae</taxon>
        <taxon>Pseudogracilibacillus</taxon>
    </lineage>
</organism>
<dbReference type="CDD" id="cd02209">
    <property type="entry name" value="cupin_XRE_C"/>
    <property type="match status" value="1"/>
</dbReference>
<dbReference type="Proteomes" id="UP000247978">
    <property type="component" value="Unassembled WGS sequence"/>
</dbReference>
<dbReference type="Pfam" id="PF07883">
    <property type="entry name" value="Cupin_2"/>
    <property type="match status" value="1"/>
</dbReference>
<dbReference type="InterPro" id="IPR011051">
    <property type="entry name" value="RmlC_Cupin_sf"/>
</dbReference>
<dbReference type="Gene3D" id="2.60.120.10">
    <property type="entry name" value="Jelly Rolls"/>
    <property type="match status" value="1"/>
</dbReference>
<dbReference type="InterPro" id="IPR010982">
    <property type="entry name" value="Lambda_DNA-bd_dom_sf"/>
</dbReference>
<dbReference type="RefSeq" id="WP_110397610.1">
    <property type="nucleotide sequence ID" value="NZ_JADIJL010000022.1"/>
</dbReference>
<dbReference type="SMART" id="SM00530">
    <property type="entry name" value="HTH_XRE"/>
    <property type="match status" value="1"/>
</dbReference>
<dbReference type="Gene3D" id="1.10.260.40">
    <property type="entry name" value="lambda repressor-like DNA-binding domains"/>
    <property type="match status" value="1"/>
</dbReference>
<dbReference type="AlphaFoldDB" id="A0A2V3VHM9"/>
<evidence type="ECO:0000256" key="1">
    <source>
        <dbReference type="ARBA" id="ARBA00023125"/>
    </source>
</evidence>
<dbReference type="EMBL" id="QJJQ01000028">
    <property type="protein sequence ID" value="PXW80391.1"/>
    <property type="molecule type" value="Genomic_DNA"/>
</dbReference>
<dbReference type="SUPFAM" id="SSF47413">
    <property type="entry name" value="lambda repressor-like DNA-binding domains"/>
    <property type="match status" value="1"/>
</dbReference>
<dbReference type="InterPro" id="IPR050807">
    <property type="entry name" value="TransReg_Diox_bact_type"/>
</dbReference>
<evidence type="ECO:0000259" key="2">
    <source>
        <dbReference type="PROSITE" id="PS50943"/>
    </source>
</evidence>
<evidence type="ECO:0000313" key="3">
    <source>
        <dbReference type="EMBL" id="PXW80391.1"/>
    </source>
</evidence>
<protein>
    <submittedName>
        <fullName evidence="3">XRE family transcriptional regulator</fullName>
    </submittedName>
</protein>
<dbReference type="Pfam" id="PF01381">
    <property type="entry name" value="HTH_3"/>
    <property type="match status" value="1"/>
</dbReference>
<dbReference type="GO" id="GO:0003700">
    <property type="term" value="F:DNA-binding transcription factor activity"/>
    <property type="evidence" value="ECO:0007669"/>
    <property type="project" value="TreeGrafter"/>
</dbReference>
<accession>A0A2V3VHM9</accession>
<name>A0A2V3VHM9_9BACI</name>
<dbReference type="OrthoDB" id="34624at2"/>
<dbReference type="PANTHER" id="PTHR46797:SF25">
    <property type="entry name" value="TRANSCRIPTIONAL REGULATOR"/>
    <property type="match status" value="1"/>
</dbReference>
<dbReference type="GO" id="GO:0005829">
    <property type="term" value="C:cytosol"/>
    <property type="evidence" value="ECO:0007669"/>
    <property type="project" value="TreeGrafter"/>
</dbReference>